<dbReference type="GO" id="GO:0005634">
    <property type="term" value="C:nucleus"/>
    <property type="evidence" value="ECO:0007669"/>
    <property type="project" value="TreeGrafter"/>
</dbReference>
<reference evidence="9 10" key="1">
    <citation type="journal article" date="2020" name="ISME J.">
        <title>Uncovering the hidden diversity of litter-decomposition mechanisms in mushroom-forming fungi.</title>
        <authorList>
            <person name="Floudas D."/>
            <person name="Bentzer J."/>
            <person name="Ahren D."/>
            <person name="Johansson T."/>
            <person name="Persson P."/>
            <person name="Tunlid A."/>
        </authorList>
    </citation>
    <scope>NUCLEOTIDE SEQUENCE [LARGE SCALE GENOMIC DNA]</scope>
    <source>
        <strain evidence="9 10">CBS 291.85</strain>
    </source>
</reference>
<keyword evidence="4 6" id="KW-0460">Magnesium</keyword>
<dbReference type="InterPro" id="IPR004808">
    <property type="entry name" value="AP_endonuc_1"/>
</dbReference>
<feature type="active site" description="Proton acceptor" evidence="5">
    <location>
        <position position="245"/>
    </location>
</feature>
<feature type="binding site" evidence="6">
    <location>
        <position position="244"/>
    </location>
    <ligand>
        <name>Mg(2+)</name>
        <dbReference type="ChEBI" id="CHEBI:18420"/>
        <label>1</label>
    </ligand>
</feature>
<comment type="similarity">
    <text evidence="1">Belongs to the DNA repair enzymes AP/ExoA family.</text>
</comment>
<dbReference type="GO" id="GO:0006284">
    <property type="term" value="P:base-excision repair"/>
    <property type="evidence" value="ECO:0007669"/>
    <property type="project" value="TreeGrafter"/>
</dbReference>
<evidence type="ECO:0000313" key="10">
    <source>
        <dbReference type="Proteomes" id="UP000559256"/>
    </source>
</evidence>
<dbReference type="OrthoDB" id="416119at2759"/>
<gene>
    <name evidence="9" type="ORF">D9758_004251</name>
</gene>
<dbReference type="Proteomes" id="UP000559256">
    <property type="component" value="Unassembled WGS sequence"/>
</dbReference>
<dbReference type="Pfam" id="PF03372">
    <property type="entry name" value="Exo_endo_phos"/>
    <property type="match status" value="1"/>
</dbReference>
<dbReference type="GO" id="GO:0003906">
    <property type="term" value="F:DNA-(apurinic or apyrimidinic site) endonuclease activity"/>
    <property type="evidence" value="ECO:0007669"/>
    <property type="project" value="TreeGrafter"/>
</dbReference>
<dbReference type="InterPro" id="IPR036691">
    <property type="entry name" value="Endo/exonu/phosph_ase_sf"/>
</dbReference>
<feature type="binding site" evidence="6">
    <location>
        <position position="151"/>
    </location>
    <ligand>
        <name>Mg(2+)</name>
        <dbReference type="ChEBI" id="CHEBI:18420"/>
        <label>1</label>
    </ligand>
</feature>
<organism evidence="9 10">
    <name type="scientific">Tetrapyrgos nigripes</name>
    <dbReference type="NCBI Taxonomy" id="182062"/>
    <lineage>
        <taxon>Eukaryota</taxon>
        <taxon>Fungi</taxon>
        <taxon>Dikarya</taxon>
        <taxon>Basidiomycota</taxon>
        <taxon>Agaricomycotina</taxon>
        <taxon>Agaricomycetes</taxon>
        <taxon>Agaricomycetidae</taxon>
        <taxon>Agaricales</taxon>
        <taxon>Marasmiineae</taxon>
        <taxon>Marasmiaceae</taxon>
        <taxon>Tetrapyrgos</taxon>
    </lineage>
</organism>
<feature type="site" description="Transition state stabilizer" evidence="7">
    <location>
        <position position="153"/>
    </location>
</feature>
<comment type="cofactor">
    <cofactor evidence="6">
        <name>Mg(2+)</name>
        <dbReference type="ChEBI" id="CHEBI:18420"/>
    </cofactor>
    <cofactor evidence="6">
        <name>Mn(2+)</name>
        <dbReference type="ChEBI" id="CHEBI:29035"/>
    </cofactor>
    <text evidence="6">Probably binds two magnesium or manganese ions per subunit.</text>
</comment>
<protein>
    <recommendedName>
        <fullName evidence="8">Endonuclease/exonuclease/phosphatase domain-containing protein</fullName>
    </recommendedName>
</protein>
<keyword evidence="2 6" id="KW-0479">Metal-binding</keyword>
<proteinExistence type="inferred from homology"/>
<feature type="site" description="Interaction with DNA substrate" evidence="7">
    <location>
        <position position="245"/>
    </location>
</feature>
<feature type="active site" description="Proton donor/acceptor" evidence="5">
    <location>
        <position position="151"/>
    </location>
</feature>
<evidence type="ECO:0000256" key="7">
    <source>
        <dbReference type="PIRSR" id="PIRSR604808-3"/>
    </source>
</evidence>
<dbReference type="EMBL" id="JAACJM010000009">
    <property type="protein sequence ID" value="KAF5371153.1"/>
    <property type="molecule type" value="Genomic_DNA"/>
</dbReference>
<dbReference type="PANTHER" id="PTHR22748:SF26">
    <property type="entry name" value="ENDONUCLEASE_EXONUCLEASE_PHOSPHATASE DOMAIN-CONTAINING PROTEIN"/>
    <property type="match status" value="1"/>
</dbReference>
<comment type="caution">
    <text evidence="9">The sequence shown here is derived from an EMBL/GenBank/DDBJ whole genome shotgun (WGS) entry which is preliminary data.</text>
</comment>
<feature type="active site" evidence="5">
    <location>
        <position position="113"/>
    </location>
</feature>
<dbReference type="SUPFAM" id="SSF56219">
    <property type="entry name" value="DNase I-like"/>
    <property type="match status" value="1"/>
</dbReference>
<feature type="site" description="Important for catalytic activity" evidence="7">
    <location>
        <position position="218"/>
    </location>
</feature>
<dbReference type="InterPro" id="IPR005135">
    <property type="entry name" value="Endo/exonuclease/phosphatase"/>
</dbReference>
<evidence type="ECO:0000256" key="2">
    <source>
        <dbReference type="ARBA" id="ARBA00022723"/>
    </source>
</evidence>
<evidence type="ECO:0000256" key="1">
    <source>
        <dbReference type="ARBA" id="ARBA00007092"/>
    </source>
</evidence>
<name>A0A8H5LVK6_9AGAR</name>
<accession>A0A8H5LVK6</accession>
<dbReference type="Gene3D" id="3.60.10.10">
    <property type="entry name" value="Endonuclease/exonuclease/phosphatase"/>
    <property type="match status" value="1"/>
</dbReference>
<dbReference type="AlphaFoldDB" id="A0A8H5LVK6"/>
<dbReference type="GO" id="GO:0046872">
    <property type="term" value="F:metal ion binding"/>
    <property type="evidence" value="ECO:0007669"/>
    <property type="project" value="UniProtKB-KW"/>
</dbReference>
<dbReference type="PANTHER" id="PTHR22748">
    <property type="entry name" value="AP ENDONUCLEASE"/>
    <property type="match status" value="1"/>
</dbReference>
<evidence type="ECO:0000313" key="9">
    <source>
        <dbReference type="EMBL" id="KAF5371153.1"/>
    </source>
</evidence>
<evidence type="ECO:0000256" key="5">
    <source>
        <dbReference type="PIRSR" id="PIRSR604808-1"/>
    </source>
</evidence>
<dbReference type="GO" id="GO:0008081">
    <property type="term" value="F:phosphoric diester hydrolase activity"/>
    <property type="evidence" value="ECO:0007669"/>
    <property type="project" value="TreeGrafter"/>
</dbReference>
<dbReference type="GO" id="GO:0008311">
    <property type="term" value="F:double-stranded DNA 3'-5' DNA exonuclease activity"/>
    <property type="evidence" value="ECO:0007669"/>
    <property type="project" value="TreeGrafter"/>
</dbReference>
<feature type="binding site" evidence="6">
    <location>
        <position position="153"/>
    </location>
    <ligand>
        <name>Mg(2+)</name>
        <dbReference type="ChEBI" id="CHEBI:18420"/>
        <label>1</label>
    </ligand>
</feature>
<feature type="binding site" evidence="6">
    <location>
        <position position="35"/>
    </location>
    <ligand>
        <name>Mg(2+)</name>
        <dbReference type="ChEBI" id="CHEBI:18420"/>
        <label>1</label>
    </ligand>
</feature>
<evidence type="ECO:0000256" key="4">
    <source>
        <dbReference type="ARBA" id="ARBA00022842"/>
    </source>
</evidence>
<feature type="domain" description="Endonuclease/exonuclease/phosphatase" evidence="8">
    <location>
        <begin position="19"/>
        <end position="232"/>
    </location>
</feature>
<keyword evidence="3" id="KW-0378">Hydrolase</keyword>
<evidence type="ECO:0000256" key="6">
    <source>
        <dbReference type="PIRSR" id="PIRSR604808-2"/>
    </source>
</evidence>
<evidence type="ECO:0000256" key="3">
    <source>
        <dbReference type="ARBA" id="ARBA00022801"/>
    </source>
</evidence>
<keyword evidence="10" id="KW-1185">Reference proteome</keyword>
<keyword evidence="6" id="KW-0464">Manganese</keyword>
<evidence type="ECO:0000259" key="8">
    <source>
        <dbReference type="Pfam" id="PF03372"/>
    </source>
</evidence>
<sequence>MRGYGNSVTTHKDTKWHHIDQVMREKRTGVLALQETHITEERRRFVERQFTRQLKVFISPDPDNPTGKGGVAVVLNKQYVEIEGTKATEIVPGRALLVQTTIHQDRVNILAVYAPNVSGSNGKASTEFWKKIQTYYEKYPRTPKPNILMGDMNMVEDGMIDWLPAHDDPNDAIDVLDQLKLQFGLKDGWRSTYPDKKAFMYPGKQTQTRTDCSQSRIDRIYVTDDLLQSAREWTMTPSGIPQTDHLMISVQISTENAPFVGKGRWKIPDHILKDKIFLEYIQTRGKAAEAELNSIRVRNDKNNLQLVWYKFNMDVINKAKEHARIIIPRLTRLVQETQVELD</sequence>
<feature type="binding site" evidence="6">
    <location>
        <position position="245"/>
    </location>
    <ligand>
        <name>Mg(2+)</name>
        <dbReference type="ChEBI" id="CHEBI:18420"/>
        <label>1</label>
    </ligand>
</feature>